<evidence type="ECO:0000313" key="1">
    <source>
        <dbReference type="EMBL" id="BCZ16764.1"/>
    </source>
</evidence>
<sequence length="80" mass="8993">MEFQPLNVGQLLSTDKRRLALLNAVLEDLESEAEFKSVLAYIAQSKGIDLPELEGADFDFLSAVRRLGYRLQAKLLEPLD</sequence>
<keyword evidence="2" id="KW-1185">Reference proteome</keyword>
<evidence type="ECO:0000313" key="2">
    <source>
        <dbReference type="Proteomes" id="UP000826775"/>
    </source>
</evidence>
<gene>
    <name evidence="1" type="ORF">NHP190003_00460</name>
</gene>
<dbReference type="EMBL" id="AP024814">
    <property type="protein sequence ID" value="BCZ16764.1"/>
    <property type="molecule type" value="Genomic_DNA"/>
</dbReference>
<dbReference type="RefSeq" id="WP_221279554.1">
    <property type="nucleotide sequence ID" value="NZ_AP024814.1"/>
</dbReference>
<accession>A0ABN6HZQ7</accession>
<proteinExistence type="predicted"/>
<protein>
    <submittedName>
        <fullName evidence="1">Uncharacterized protein</fullName>
    </submittedName>
</protein>
<organism evidence="1 2">
    <name type="scientific">Helicobacter gastrocanis</name>
    <dbReference type="NCBI Taxonomy" id="2849641"/>
    <lineage>
        <taxon>Bacteria</taxon>
        <taxon>Pseudomonadati</taxon>
        <taxon>Campylobacterota</taxon>
        <taxon>Epsilonproteobacteria</taxon>
        <taxon>Campylobacterales</taxon>
        <taxon>Helicobacteraceae</taxon>
        <taxon>Helicobacter</taxon>
    </lineage>
</organism>
<name>A0ABN6HZQ7_9HELI</name>
<reference evidence="1 2" key="1">
    <citation type="submission" date="2021-07" db="EMBL/GenBank/DDBJ databases">
        <title>Novel Helicobacter sp. Isolated from a dog.</title>
        <authorList>
            <person name="Rimbara E."/>
            <person name="Suzuki M."/>
        </authorList>
    </citation>
    <scope>NUCLEOTIDE SEQUENCE [LARGE SCALE GENOMIC DNA]</scope>
    <source>
        <strain evidence="2">NHP19-003</strain>
    </source>
</reference>
<dbReference type="Proteomes" id="UP000826775">
    <property type="component" value="Chromosome"/>
</dbReference>